<keyword evidence="8" id="KW-0769">Symport</keyword>
<keyword evidence="6 9" id="KW-0472">Membrane</keyword>
<accession>A0ABY7EVW2</accession>
<protein>
    <recommendedName>
        <fullName evidence="8">Transporter</fullName>
    </recommendedName>
</protein>
<dbReference type="PROSITE" id="PS00610">
    <property type="entry name" value="NA_NEUROTRAN_SYMP_1"/>
    <property type="match status" value="1"/>
</dbReference>
<evidence type="ECO:0000313" key="11">
    <source>
        <dbReference type="Proteomes" id="UP001164746"/>
    </source>
</evidence>
<evidence type="ECO:0000256" key="6">
    <source>
        <dbReference type="ARBA" id="ARBA00023136"/>
    </source>
</evidence>
<reference evidence="10" key="1">
    <citation type="submission" date="2022-11" db="EMBL/GenBank/DDBJ databases">
        <title>Centuries of genome instability and evolution in soft-shell clam transmissible cancer (bioRxiv).</title>
        <authorList>
            <person name="Hart S.F.M."/>
            <person name="Yonemitsu M.A."/>
            <person name="Giersch R.M."/>
            <person name="Beal B.F."/>
            <person name="Arriagada G."/>
            <person name="Davis B.W."/>
            <person name="Ostrander E.A."/>
            <person name="Goff S.P."/>
            <person name="Metzger M.J."/>
        </authorList>
    </citation>
    <scope>NUCLEOTIDE SEQUENCE</scope>
    <source>
        <strain evidence="10">MELC-2E11</strain>
        <tissue evidence="10">Siphon/mantle</tissue>
    </source>
</reference>
<gene>
    <name evidence="10" type="ORF">MAR_027615</name>
</gene>
<dbReference type="PANTHER" id="PTHR11616:SF321">
    <property type="entry name" value="SODIUM-DEPENDENT NUTRIENT AMINO ACID TRANSPORTER 1-RELATED"/>
    <property type="match status" value="1"/>
</dbReference>
<dbReference type="PANTHER" id="PTHR11616">
    <property type="entry name" value="SODIUM/CHLORIDE DEPENDENT TRANSPORTER"/>
    <property type="match status" value="1"/>
</dbReference>
<dbReference type="SUPFAM" id="SSF161070">
    <property type="entry name" value="SNF-like"/>
    <property type="match status" value="1"/>
</dbReference>
<feature type="transmembrane region" description="Helical" evidence="9">
    <location>
        <begin position="41"/>
        <end position="63"/>
    </location>
</feature>
<evidence type="ECO:0000256" key="1">
    <source>
        <dbReference type="ARBA" id="ARBA00004141"/>
    </source>
</evidence>
<dbReference type="PRINTS" id="PR00176">
    <property type="entry name" value="NANEUSMPORT"/>
</dbReference>
<evidence type="ECO:0000256" key="2">
    <source>
        <dbReference type="ARBA" id="ARBA00006459"/>
    </source>
</evidence>
<evidence type="ECO:0000256" key="5">
    <source>
        <dbReference type="ARBA" id="ARBA00022989"/>
    </source>
</evidence>
<comment type="similarity">
    <text evidence="2 8">Belongs to the sodium:neurotransmitter symporter (SNF) (TC 2.A.22) family.</text>
</comment>
<dbReference type="EMBL" id="CP111019">
    <property type="protein sequence ID" value="WAR13435.1"/>
    <property type="molecule type" value="Genomic_DNA"/>
</dbReference>
<name>A0ABY7EVW2_MYAAR</name>
<feature type="transmembrane region" description="Helical" evidence="9">
    <location>
        <begin position="342"/>
        <end position="363"/>
    </location>
</feature>
<evidence type="ECO:0000256" key="8">
    <source>
        <dbReference type="RuleBase" id="RU003732"/>
    </source>
</evidence>
<keyword evidence="7" id="KW-0325">Glycoprotein</keyword>
<feature type="transmembrane region" description="Helical" evidence="9">
    <location>
        <begin position="384"/>
        <end position="404"/>
    </location>
</feature>
<evidence type="ECO:0000256" key="3">
    <source>
        <dbReference type="ARBA" id="ARBA00022448"/>
    </source>
</evidence>
<feature type="transmembrane region" description="Helical" evidence="9">
    <location>
        <begin position="176"/>
        <end position="194"/>
    </location>
</feature>
<keyword evidence="11" id="KW-1185">Reference proteome</keyword>
<dbReference type="InterPro" id="IPR000175">
    <property type="entry name" value="Na/ntran_symport"/>
</dbReference>
<dbReference type="InterPro" id="IPR037272">
    <property type="entry name" value="SNS_sf"/>
</dbReference>
<dbReference type="PROSITE" id="PS50267">
    <property type="entry name" value="NA_NEUROTRAN_SYMP_3"/>
    <property type="match status" value="1"/>
</dbReference>
<feature type="transmembrane region" description="Helical" evidence="9">
    <location>
        <begin position="284"/>
        <end position="306"/>
    </location>
</feature>
<proteinExistence type="inferred from homology"/>
<feature type="transmembrane region" description="Helical" evidence="9">
    <location>
        <begin position="416"/>
        <end position="437"/>
    </location>
</feature>
<organism evidence="10 11">
    <name type="scientific">Mya arenaria</name>
    <name type="common">Soft-shell clam</name>
    <dbReference type="NCBI Taxonomy" id="6604"/>
    <lineage>
        <taxon>Eukaryota</taxon>
        <taxon>Metazoa</taxon>
        <taxon>Spiralia</taxon>
        <taxon>Lophotrochozoa</taxon>
        <taxon>Mollusca</taxon>
        <taxon>Bivalvia</taxon>
        <taxon>Autobranchia</taxon>
        <taxon>Heteroconchia</taxon>
        <taxon>Euheterodonta</taxon>
        <taxon>Imparidentia</taxon>
        <taxon>Neoheterodontei</taxon>
        <taxon>Myida</taxon>
        <taxon>Myoidea</taxon>
        <taxon>Myidae</taxon>
        <taxon>Mya</taxon>
    </lineage>
</organism>
<feature type="transmembrane region" description="Helical" evidence="9">
    <location>
        <begin position="203"/>
        <end position="224"/>
    </location>
</feature>
<feature type="transmembrane region" description="Helical" evidence="9">
    <location>
        <begin position="246"/>
        <end position="272"/>
    </location>
</feature>
<comment type="subcellular location">
    <subcellularLocation>
        <location evidence="1">Membrane</location>
        <topology evidence="1">Multi-pass membrane protein</topology>
    </subcellularLocation>
</comment>
<feature type="transmembrane region" description="Helical" evidence="9">
    <location>
        <begin position="12"/>
        <end position="29"/>
    </location>
</feature>
<dbReference type="Proteomes" id="UP001164746">
    <property type="component" value="Chromosome 8"/>
</dbReference>
<keyword evidence="5 9" id="KW-1133">Transmembrane helix</keyword>
<keyword evidence="3 8" id="KW-0813">Transport</keyword>
<evidence type="ECO:0000256" key="7">
    <source>
        <dbReference type="ARBA" id="ARBA00023180"/>
    </source>
</evidence>
<evidence type="ECO:0000256" key="9">
    <source>
        <dbReference type="SAM" id="Phobius"/>
    </source>
</evidence>
<feature type="transmembrane region" description="Helical" evidence="9">
    <location>
        <begin position="84"/>
        <end position="108"/>
    </location>
</feature>
<keyword evidence="4 8" id="KW-0812">Transmembrane</keyword>
<sequence>MARQRWGKRIEFFLTAVGFSVGVGDLWRFPYLVMKNGGGAFLIPIVIFNVFGAIPIVYLEMIMGQYSQSGAVSVWRVCPLFKGVGYGTIIATFLFSIYYAVIICWMLVVEDSVATTMASNVSSITSTLSPALTSTVSNLTTAAVAKMKPETASEQFFKYEALKISEGLEELGAVNWPIFGCLAAIEVVCFLCIFKGVKLTGKVVYFTVLGPFAILLVFLIRGALLEGADIGIKFYLTPDLDKLSDISIWAEACMQVFVSIGPGFGGMITFASYNKFSNNCMRDAILVCLMDLLTGFLGGFVIFSVLGHVSHKTGIEIENFKESGFSLGFIAYPEAANYLPPPQLWCALFFVMSIFLGIDSQFPNYEIVVTALRDEFSKLLKGKTTILTLIVILVAFLLAIPMVTEGGMYLLTLVDWYAATFSVTIFALTELLVMTYIYGIKNIDQNMLEMTGRRVPIVFKICWLVITPILLTRLRAETRPNELWGPPAEVRELEGKKHAHFALANQTLVVQDAEKSKEGDAAVVNGGEVAYLKKNNAFDNPMFNTRL</sequence>
<evidence type="ECO:0000313" key="10">
    <source>
        <dbReference type="EMBL" id="WAR13435.1"/>
    </source>
</evidence>
<evidence type="ECO:0000256" key="4">
    <source>
        <dbReference type="ARBA" id="ARBA00022692"/>
    </source>
</evidence>
<dbReference type="Pfam" id="PF00209">
    <property type="entry name" value="SNF"/>
    <property type="match status" value="1"/>
</dbReference>